<dbReference type="RefSeq" id="WP_307718378.1">
    <property type="nucleotide sequence ID" value="NZ_CBCSGQ010000001.1"/>
</dbReference>
<accession>A0AAX3ID85</accession>
<dbReference type="GeneID" id="61828818"/>
<protein>
    <submittedName>
        <fullName evidence="2">YD repeat protein</fullName>
    </submittedName>
</protein>
<dbReference type="EMBL" id="LR590482">
    <property type="protein sequence ID" value="VTR04320.1"/>
    <property type="molecule type" value="Genomic_DNA"/>
</dbReference>
<dbReference type="Proteomes" id="UP000306562">
    <property type="component" value="Chromosome"/>
</dbReference>
<evidence type="ECO:0000256" key="1">
    <source>
        <dbReference type="SAM" id="MobiDB-lite"/>
    </source>
</evidence>
<gene>
    <name evidence="2" type="ORF">NCTC10696_04856</name>
</gene>
<evidence type="ECO:0000313" key="3">
    <source>
        <dbReference type="Proteomes" id="UP000306562"/>
    </source>
</evidence>
<feature type="region of interest" description="Disordered" evidence="1">
    <location>
        <begin position="1"/>
        <end position="38"/>
    </location>
</feature>
<organism evidence="2 3">
    <name type="scientific">Pseudomonas synxantha</name>
    <dbReference type="NCBI Taxonomy" id="47883"/>
    <lineage>
        <taxon>Bacteria</taxon>
        <taxon>Pseudomonadati</taxon>
        <taxon>Pseudomonadota</taxon>
        <taxon>Gammaproteobacteria</taxon>
        <taxon>Pseudomonadales</taxon>
        <taxon>Pseudomonadaceae</taxon>
        <taxon>Pseudomonas</taxon>
    </lineage>
</organism>
<feature type="region of interest" description="Disordered" evidence="1">
    <location>
        <begin position="568"/>
        <end position="600"/>
    </location>
</feature>
<dbReference type="AlphaFoldDB" id="A0AAX3ID85"/>
<feature type="compositionally biased region" description="Polar residues" evidence="1">
    <location>
        <begin position="21"/>
        <end position="38"/>
    </location>
</feature>
<proteinExistence type="predicted"/>
<reference evidence="2 3" key="1">
    <citation type="submission" date="2019-05" db="EMBL/GenBank/DDBJ databases">
        <authorList>
            <consortium name="Pathogen Informatics"/>
        </authorList>
    </citation>
    <scope>NUCLEOTIDE SEQUENCE [LARGE SCALE GENOMIC DNA]</scope>
    <source>
        <strain evidence="2 3">NCTC10696</strain>
    </source>
</reference>
<name>A0AAX3ID85_9PSED</name>
<feature type="compositionally biased region" description="Polar residues" evidence="1">
    <location>
        <begin position="575"/>
        <end position="585"/>
    </location>
</feature>
<sequence length="821" mass="90524">MENLNQFTIIRYPAPTPGPTEHTQAQAQKPDKSLNNNEAYTTDHTVSTVQRHSDDYKAIIYGSDPVQAPGDRYTLKQREDRIDAYATRVNTQIKNIESGSEGDRNNKFQNVRLFMEPSGYFSGGLLAAGFDPHEKISVRFDTYVGMGTGENLSDTETRTYSAWEIAAGVLEHDTPARGGIVNFHGMVIDPKDRSKINDLQSLGKQLQNHWEQDIATPMRGSARVDTLIEITDDFPLIPHLPFLPRPKISTVIPERSGKADAYVARGALQSLHSDKEAFEKLSSSGQEAISRTLNKNGQVIIPNIYGYPLSGYAFIPYTPYNGDYNNRPNQGVMLDLRSGAVSEIKGDEEFAAWAKDNRNQLISRFNASDLQGGKDAHWPPAATVLDSLIRDNRSHYPGRDTLVTDKSVPVRELFNYTQSRGGDYELKFGNLNKGIASHYHEMNAKNALWDDQTKVFGAMEQGWKAAKEVWGDTFGYVPVLGNAGNIVFGKHDAAHGMTASDRVGGRAGVVISGLLLAHEVIPAGVEAGLGEPALNFNAAESQQYGWKYNEQANRFDFVKKVSASNEGDITPVANKASNEPSTPHASETEGAHPTIEPPNSKRAFLNSIENLPTGEDLFSSAEKNVILSGELNELNTLNEKLYTFTDFNKKGTQERLNILVHGSVDPDTGISKVSYNGKLNTPHELLQTLHNEGIHPETFDNVRLLSCDSASGGDASFAAEFQKLIGRPVKGYSGTLSANLTPEDVNAAVVKVEKSYLEALEKNQATPLTAADRALARSEAEKYAAKELAKKTNFRPAKKNPYWNPLKWWAFTYKPETFPKP</sequence>
<evidence type="ECO:0000313" key="2">
    <source>
        <dbReference type="EMBL" id="VTR04320.1"/>
    </source>
</evidence>